<dbReference type="Proteomes" id="UP001144204">
    <property type="component" value="Unassembled WGS sequence"/>
</dbReference>
<gene>
    <name evidence="7" type="ORF">WR164_10330</name>
</gene>
<dbReference type="InterPro" id="IPR017039">
    <property type="entry name" value="Virul_fac_BrkB"/>
</dbReference>
<sequence>MKFKKFLKILLNHYQMGEISDSSVVLAYYILLSLIPILMMTIAILHLVGIDFQSFFTYIKMILPPRIIQIVMPMINSAEHSGDEGQLSINILILIWSASRGIAAFKRVINKIYGIKGYNTIINRIISFVLLLLTAISSMALILFLEFGQSILNHIIPNSIISFVFRTMKWPLFLIILFGVNLLIFYFIPSVSTKIRYVWIGALISGIGSLLLSRLFSTFIVYFSHGLDAYKTLGAFIILMFWLYFLGIIVLFGAVVNASFQELMTGKITESRSFQKIIDSSSKLKLKK</sequence>
<dbReference type="PIRSF" id="PIRSF035875">
    <property type="entry name" value="RNase_BN"/>
    <property type="match status" value="1"/>
</dbReference>
<keyword evidence="2" id="KW-1003">Cell membrane</keyword>
<reference evidence="7" key="1">
    <citation type="submission" date="2022-07" db="EMBL/GenBank/DDBJ databases">
        <authorList>
            <person name="Kouya T."/>
            <person name="Ishiyama Y."/>
        </authorList>
    </citation>
    <scope>NUCLEOTIDE SEQUENCE</scope>
    <source>
        <strain evidence="7">WR16-4</strain>
    </source>
</reference>
<evidence type="ECO:0000256" key="3">
    <source>
        <dbReference type="ARBA" id="ARBA00022692"/>
    </source>
</evidence>
<evidence type="ECO:0000256" key="5">
    <source>
        <dbReference type="ARBA" id="ARBA00023136"/>
    </source>
</evidence>
<feature type="transmembrane region" description="Helical" evidence="6">
    <location>
        <begin position="125"/>
        <end position="148"/>
    </location>
</feature>
<dbReference type="RefSeq" id="WP_286136513.1">
    <property type="nucleotide sequence ID" value="NZ_BRPL01000002.1"/>
</dbReference>
<evidence type="ECO:0000313" key="8">
    <source>
        <dbReference type="Proteomes" id="UP001144204"/>
    </source>
</evidence>
<dbReference type="Pfam" id="PF03631">
    <property type="entry name" value="Virul_fac_BrkB"/>
    <property type="match status" value="1"/>
</dbReference>
<evidence type="ECO:0000313" key="7">
    <source>
        <dbReference type="EMBL" id="GLB47054.1"/>
    </source>
</evidence>
<feature type="transmembrane region" description="Helical" evidence="6">
    <location>
        <begin position="197"/>
        <end position="223"/>
    </location>
</feature>
<feature type="transmembrane region" description="Helical" evidence="6">
    <location>
        <begin position="26"/>
        <end position="48"/>
    </location>
</feature>
<keyword evidence="3 6" id="KW-0812">Transmembrane</keyword>
<keyword evidence="8" id="KW-1185">Reference proteome</keyword>
<dbReference type="AlphaFoldDB" id="A0A9W6B2W6"/>
<evidence type="ECO:0000256" key="6">
    <source>
        <dbReference type="SAM" id="Phobius"/>
    </source>
</evidence>
<dbReference type="NCBIfam" id="TIGR00765">
    <property type="entry name" value="yihY_not_rbn"/>
    <property type="match status" value="1"/>
</dbReference>
<evidence type="ECO:0000256" key="2">
    <source>
        <dbReference type="ARBA" id="ARBA00022475"/>
    </source>
</evidence>
<dbReference type="EMBL" id="BRPL01000002">
    <property type="protein sequence ID" value="GLB47054.1"/>
    <property type="molecule type" value="Genomic_DNA"/>
</dbReference>
<reference evidence="7" key="2">
    <citation type="journal article" date="2023" name="PLoS ONE">
        <title>Philodulcilactobacillus myokoensis gen. nov., sp. nov., a fructophilic, acidophilic, and agar-phobic lactic acid bacterium isolated from fermented vegetable extracts.</title>
        <authorList>
            <person name="Kouya T."/>
            <person name="Ishiyama Y."/>
            <person name="Ohashi S."/>
            <person name="Kumakubo R."/>
            <person name="Yamazaki T."/>
            <person name="Otaki T."/>
        </authorList>
    </citation>
    <scope>NUCLEOTIDE SEQUENCE</scope>
    <source>
        <strain evidence="7">WR16-4</strain>
    </source>
</reference>
<accession>A0A9W6B2W6</accession>
<protein>
    <submittedName>
        <fullName evidence="7">Uncharacterized protein</fullName>
    </submittedName>
</protein>
<feature type="transmembrane region" description="Helical" evidence="6">
    <location>
        <begin position="168"/>
        <end position="188"/>
    </location>
</feature>
<dbReference type="PANTHER" id="PTHR30213:SF0">
    <property type="entry name" value="UPF0761 MEMBRANE PROTEIN YIHY"/>
    <property type="match status" value="1"/>
</dbReference>
<organism evidence="7 8">
    <name type="scientific">Philodulcilactobacillus myokoensis</name>
    <dbReference type="NCBI Taxonomy" id="2929573"/>
    <lineage>
        <taxon>Bacteria</taxon>
        <taxon>Bacillati</taxon>
        <taxon>Bacillota</taxon>
        <taxon>Bacilli</taxon>
        <taxon>Lactobacillales</taxon>
        <taxon>Lactobacillaceae</taxon>
        <taxon>Philodulcilactobacillus</taxon>
    </lineage>
</organism>
<comment type="subcellular location">
    <subcellularLocation>
        <location evidence="1">Cell membrane</location>
        <topology evidence="1">Multi-pass membrane protein</topology>
    </subcellularLocation>
</comment>
<dbReference type="PANTHER" id="PTHR30213">
    <property type="entry name" value="INNER MEMBRANE PROTEIN YHJD"/>
    <property type="match status" value="1"/>
</dbReference>
<keyword evidence="5 6" id="KW-0472">Membrane</keyword>
<evidence type="ECO:0000256" key="1">
    <source>
        <dbReference type="ARBA" id="ARBA00004651"/>
    </source>
</evidence>
<comment type="caution">
    <text evidence="7">The sequence shown here is derived from an EMBL/GenBank/DDBJ whole genome shotgun (WGS) entry which is preliminary data.</text>
</comment>
<evidence type="ECO:0000256" key="4">
    <source>
        <dbReference type="ARBA" id="ARBA00022989"/>
    </source>
</evidence>
<name>A0A9W6B2W6_9LACO</name>
<feature type="transmembrane region" description="Helical" evidence="6">
    <location>
        <begin position="235"/>
        <end position="258"/>
    </location>
</feature>
<keyword evidence="4 6" id="KW-1133">Transmembrane helix</keyword>
<dbReference type="GO" id="GO:0005886">
    <property type="term" value="C:plasma membrane"/>
    <property type="evidence" value="ECO:0007669"/>
    <property type="project" value="UniProtKB-SubCell"/>
</dbReference>
<proteinExistence type="predicted"/>
<feature type="transmembrane region" description="Helical" evidence="6">
    <location>
        <begin position="87"/>
        <end position="105"/>
    </location>
</feature>